<accession>A0ABN9R6Y4</accession>
<proteinExistence type="predicted"/>
<feature type="region of interest" description="Disordered" evidence="1">
    <location>
        <begin position="45"/>
        <end position="65"/>
    </location>
</feature>
<keyword evidence="3" id="KW-1185">Reference proteome</keyword>
<dbReference type="Proteomes" id="UP001189429">
    <property type="component" value="Unassembled WGS sequence"/>
</dbReference>
<protein>
    <submittedName>
        <fullName evidence="2">Uncharacterized protein</fullName>
    </submittedName>
</protein>
<gene>
    <name evidence="2" type="ORF">PCOR1329_LOCUS17819</name>
</gene>
<feature type="compositionally biased region" description="Basic residues" evidence="1">
    <location>
        <begin position="84"/>
        <end position="96"/>
    </location>
</feature>
<reference evidence="2" key="1">
    <citation type="submission" date="2023-10" db="EMBL/GenBank/DDBJ databases">
        <authorList>
            <person name="Chen Y."/>
            <person name="Shah S."/>
            <person name="Dougan E. K."/>
            <person name="Thang M."/>
            <person name="Chan C."/>
        </authorList>
    </citation>
    <scope>NUCLEOTIDE SEQUENCE [LARGE SCALE GENOMIC DNA]</scope>
</reference>
<evidence type="ECO:0000256" key="1">
    <source>
        <dbReference type="SAM" id="MobiDB-lite"/>
    </source>
</evidence>
<dbReference type="EMBL" id="CAUYUJ010005557">
    <property type="protein sequence ID" value="CAK0814136.1"/>
    <property type="molecule type" value="Genomic_DNA"/>
</dbReference>
<organism evidence="2 3">
    <name type="scientific">Prorocentrum cordatum</name>
    <dbReference type="NCBI Taxonomy" id="2364126"/>
    <lineage>
        <taxon>Eukaryota</taxon>
        <taxon>Sar</taxon>
        <taxon>Alveolata</taxon>
        <taxon>Dinophyceae</taxon>
        <taxon>Prorocentrales</taxon>
        <taxon>Prorocentraceae</taxon>
        <taxon>Prorocentrum</taxon>
    </lineage>
</organism>
<feature type="region of interest" description="Disordered" evidence="1">
    <location>
        <begin position="77"/>
        <end position="117"/>
    </location>
</feature>
<comment type="caution">
    <text evidence="2">The sequence shown here is derived from an EMBL/GenBank/DDBJ whole genome shotgun (WGS) entry which is preliminary data.</text>
</comment>
<evidence type="ECO:0000313" key="2">
    <source>
        <dbReference type="EMBL" id="CAK0814136.1"/>
    </source>
</evidence>
<evidence type="ECO:0000313" key="3">
    <source>
        <dbReference type="Proteomes" id="UP001189429"/>
    </source>
</evidence>
<sequence>MFFFMMHFNFTDLKRVNVCGACETPIDKKRDKVDLFAIPDFCGPDTKSTTPDKSEMGLGANNTPDAEKELVPVSLSDVGDHIKTPARSRKRQRRWGKTVEPGVWTPKLPKTRHLGKS</sequence>
<name>A0ABN9R6Y4_9DINO</name>